<dbReference type="SUPFAM" id="SSF57903">
    <property type="entry name" value="FYVE/PHD zinc finger"/>
    <property type="match status" value="2"/>
</dbReference>
<dbReference type="EMBL" id="BSYO01000011">
    <property type="protein sequence ID" value="GMH11463.1"/>
    <property type="molecule type" value="Genomic_DNA"/>
</dbReference>
<dbReference type="InterPro" id="IPR047365">
    <property type="entry name" value="Tudor_AtPTM-like"/>
</dbReference>
<dbReference type="Pfam" id="PF21743">
    <property type="entry name" value="PTM_DIR17_Tudor"/>
    <property type="match status" value="1"/>
</dbReference>
<organism evidence="11 12">
    <name type="scientific">Nepenthes gracilis</name>
    <name type="common">Slender pitcher plant</name>
    <dbReference type="NCBI Taxonomy" id="150966"/>
    <lineage>
        <taxon>Eukaryota</taxon>
        <taxon>Viridiplantae</taxon>
        <taxon>Streptophyta</taxon>
        <taxon>Embryophyta</taxon>
        <taxon>Tracheophyta</taxon>
        <taxon>Spermatophyta</taxon>
        <taxon>Magnoliopsida</taxon>
        <taxon>eudicotyledons</taxon>
        <taxon>Gunneridae</taxon>
        <taxon>Pentapetalae</taxon>
        <taxon>Caryophyllales</taxon>
        <taxon>Nepenthaceae</taxon>
        <taxon>Nepenthes</taxon>
    </lineage>
</organism>
<dbReference type="PROSITE" id="PS50827">
    <property type="entry name" value="DDT"/>
    <property type="match status" value="1"/>
</dbReference>
<proteinExistence type="predicted"/>
<evidence type="ECO:0000256" key="6">
    <source>
        <dbReference type="PROSITE-ProRule" id="PRU00146"/>
    </source>
</evidence>
<evidence type="ECO:0000313" key="12">
    <source>
        <dbReference type="Proteomes" id="UP001279734"/>
    </source>
</evidence>
<dbReference type="Pfam" id="PF24294">
    <property type="entry name" value="Chromo_PTM"/>
    <property type="match status" value="1"/>
</dbReference>
<feature type="region of interest" description="Disordered" evidence="8">
    <location>
        <begin position="1377"/>
        <end position="1396"/>
    </location>
</feature>
<keyword evidence="3 6" id="KW-0863">Zinc-finger</keyword>
<name>A0AAD3SHM0_NEPGR</name>
<reference evidence="11" key="1">
    <citation type="submission" date="2023-05" db="EMBL/GenBank/DDBJ databases">
        <title>Nepenthes gracilis genome sequencing.</title>
        <authorList>
            <person name="Fukushima K."/>
        </authorList>
    </citation>
    <scope>NUCLEOTIDE SEQUENCE</scope>
    <source>
        <strain evidence="11">SING2019-196</strain>
    </source>
</reference>
<evidence type="ECO:0000256" key="4">
    <source>
        <dbReference type="ARBA" id="ARBA00022833"/>
    </source>
</evidence>
<dbReference type="PROSITE" id="PS01359">
    <property type="entry name" value="ZF_PHD_1"/>
    <property type="match status" value="1"/>
</dbReference>
<dbReference type="GO" id="GO:0005634">
    <property type="term" value="C:nucleus"/>
    <property type="evidence" value="ECO:0007669"/>
    <property type="project" value="UniProtKB-SubCell"/>
</dbReference>
<keyword evidence="7" id="KW-0175">Coiled coil</keyword>
<dbReference type="GO" id="GO:0008270">
    <property type="term" value="F:zinc ion binding"/>
    <property type="evidence" value="ECO:0007669"/>
    <property type="project" value="UniProtKB-KW"/>
</dbReference>
<dbReference type="InterPro" id="IPR001965">
    <property type="entry name" value="Znf_PHD"/>
</dbReference>
<feature type="region of interest" description="Disordered" evidence="8">
    <location>
        <begin position="1824"/>
        <end position="1875"/>
    </location>
</feature>
<dbReference type="Pfam" id="PF00628">
    <property type="entry name" value="PHD"/>
    <property type="match status" value="1"/>
</dbReference>
<dbReference type="InterPro" id="IPR028942">
    <property type="entry name" value="WHIM1_dom"/>
</dbReference>
<evidence type="ECO:0000256" key="5">
    <source>
        <dbReference type="ARBA" id="ARBA00023242"/>
    </source>
</evidence>
<evidence type="ECO:0000256" key="1">
    <source>
        <dbReference type="ARBA" id="ARBA00004123"/>
    </source>
</evidence>
<evidence type="ECO:0000256" key="3">
    <source>
        <dbReference type="ARBA" id="ARBA00022771"/>
    </source>
</evidence>
<evidence type="ECO:0000256" key="7">
    <source>
        <dbReference type="SAM" id="Coils"/>
    </source>
</evidence>
<dbReference type="SMART" id="SM00571">
    <property type="entry name" value="DDT"/>
    <property type="match status" value="1"/>
</dbReference>
<keyword evidence="12" id="KW-1185">Reference proteome</keyword>
<dbReference type="InterPro" id="IPR019787">
    <property type="entry name" value="Znf_PHD-finger"/>
</dbReference>
<dbReference type="Pfam" id="PF15612">
    <property type="entry name" value="WHIM1"/>
    <property type="match status" value="1"/>
</dbReference>
<feature type="domain" description="PHD-type" evidence="9">
    <location>
        <begin position="598"/>
        <end position="645"/>
    </location>
</feature>
<evidence type="ECO:0000313" key="11">
    <source>
        <dbReference type="EMBL" id="GMH11463.1"/>
    </source>
</evidence>
<dbReference type="Pfam" id="PF25091">
    <property type="entry name" value="DUF7806"/>
    <property type="match status" value="1"/>
</dbReference>
<gene>
    <name evidence="11" type="ORF">Nepgr_013304</name>
</gene>
<evidence type="ECO:0000256" key="8">
    <source>
        <dbReference type="SAM" id="MobiDB-lite"/>
    </source>
</evidence>
<evidence type="ECO:0000256" key="2">
    <source>
        <dbReference type="ARBA" id="ARBA00022723"/>
    </source>
</evidence>
<dbReference type="Proteomes" id="UP001279734">
    <property type="component" value="Unassembled WGS sequence"/>
</dbReference>
<dbReference type="PANTHER" id="PTHR46508">
    <property type="entry name" value="PHD FINGER FAMILY PROTEIN"/>
    <property type="match status" value="1"/>
</dbReference>
<dbReference type="Gene3D" id="3.30.40.10">
    <property type="entry name" value="Zinc/RING finger domain, C3HC4 (zinc finger)"/>
    <property type="match status" value="2"/>
</dbReference>
<dbReference type="GO" id="GO:0000785">
    <property type="term" value="C:chromatin"/>
    <property type="evidence" value="ECO:0007669"/>
    <property type="project" value="UniProtKB-ARBA"/>
</dbReference>
<dbReference type="CDD" id="cd20401">
    <property type="entry name" value="Tudor_AtPTM-like"/>
    <property type="match status" value="1"/>
</dbReference>
<comment type="caution">
    <text evidence="11">The sequence shown here is derived from an EMBL/GenBank/DDBJ whole genome shotgun (WGS) entry which is preliminary data.</text>
</comment>
<keyword evidence="4" id="KW-0862">Zinc</keyword>
<evidence type="ECO:0000259" key="10">
    <source>
        <dbReference type="PROSITE" id="PS50827"/>
    </source>
</evidence>
<keyword evidence="5" id="KW-0539">Nucleus</keyword>
<protein>
    <submittedName>
        <fullName evidence="11">Uncharacterized protein</fullName>
    </submittedName>
</protein>
<dbReference type="InterPro" id="IPR013083">
    <property type="entry name" value="Znf_RING/FYVE/PHD"/>
</dbReference>
<dbReference type="InterPro" id="IPR019786">
    <property type="entry name" value="Zinc_finger_PHD-type_CS"/>
</dbReference>
<accession>A0AAD3SHM0</accession>
<dbReference type="CDD" id="cd15489">
    <property type="entry name" value="PHD_SF"/>
    <property type="match status" value="1"/>
</dbReference>
<feature type="compositionally biased region" description="Basic residues" evidence="8">
    <location>
        <begin position="1387"/>
        <end position="1396"/>
    </location>
</feature>
<dbReference type="Pfam" id="PF02791">
    <property type="entry name" value="DDT"/>
    <property type="match status" value="1"/>
</dbReference>
<keyword evidence="2" id="KW-0479">Metal-binding</keyword>
<evidence type="ECO:0000259" key="9">
    <source>
        <dbReference type="PROSITE" id="PS50016"/>
    </source>
</evidence>
<feature type="coiled-coil region" evidence="7">
    <location>
        <begin position="1735"/>
        <end position="1762"/>
    </location>
</feature>
<dbReference type="InterPro" id="IPR018501">
    <property type="entry name" value="DDT_dom"/>
</dbReference>
<comment type="subcellular location">
    <subcellularLocation>
        <location evidence="1">Nucleus</location>
    </subcellularLocation>
</comment>
<sequence length="2109" mass="235359">MEYVGKPVKKEFSGFGVFKGVVESYDSSTGFFRIAYEDGDSEDLDLSEVSLLIHPASAEPIGGKVTKKVGWKPEKKRRIAGDPGKVSHNLVVNSMQSSGNLEIQGGLGQNLNEAVYVHGTFDNVVVGENRLGLNLNDGFNLDDGFHELVDFRENVGVRGCIDLNTTVDKDFVEKLCGDETGCFGLEMQKIERGFDLNLGFNNDRTVLHGENEVPSMDVQILVPKMLNSLDQEQINVESPCFNRLLVCNRSVEHLYRDGCIDFHEELVHRNGFKDESGNTFLNVVDASDLYCKELRDSHSDAITLSRFDDENCGPRKKRKTVNNLGSPSETVLRRSMRRASMSTQNNDSGSVIADGTIEMYSGVSLVSEEKPAVPECEVVEDSKVLPPRVELPPSSTNLNLDGIPAIEIFSIYSFLRSFSTLLYLSPFELEDLVAALKSKVSNSLLDFIHVSILQTLRKHLEFLSSEGSESASSCLRNLNWDLLDVVTWPIFMVEYLLIHGSGLKPGFDLGSLKLFENDYYKLSAEVKIEMLRCLCDDVMEVGVIRSELNKRSTLSHFSMDIDRNVNNDVFRKRRPSIYAFGDSGSSEDAADDTTDWNSDECCLCKMDGILICCDGCPAAYHSRCVGVVSSLLPEGKWYCPECSAGQQSSGVNPQKLIRGAELLEVDPYGRFYFSSCGYLLVSDTFDAESSVHYYHRNDLSLVIEVLRSSEIAYQSILSVIIKHWALYTVSNEHENKLDTENLALSISPVVSVPLRSSGASNNCVVSGNLDLMDSAAVKPSKEMENPVASSEGSAEVLQAGWAIQCLNKVGFDQCHGTSNCANASGGDLAVKTPILPAKRGRRKTRSAASCRKYSVIKEKEEETLQMQTGSGYMNLYSFAQTAASVAEALTHKSLNKINQDFTKSEDEIISAQLKAIIKKSSKSHCLLDLDVKTLKEKCGWCYSCRSPAEDRDCLFNISHTGSVPEVLKNEIAGLQSKGNKKGHLVDIICHILSMEYRLRGLLLGPWLNPHYSNLWHKNIIKASDVASLKRCLLTLESSLRPLALSAEWWKHVDSAAKMGSASHFVTNSRVNSRLGLSRKRGQGADLKPIVNAGGGLGLFWWRGGQLSRKLFNWKLLPHSLASKAARKGGSMKIPGVLYSDSSEYAKRSKHVVWRSAVETSVSVLQLALQVRELDLNIRWNDIENTNLHSKLDKELNKSLRLFKKVIIRRKCVVETAFRYLLDFGKRRIIPDVVLRHGIIVEDSSSERKKYWLDESYIPLHLLKSFEEKRIARKAGKMIPNKVLNGGKEMKKPFTRKGLEYLSSRAERARNYPCGLCKNDVSIREAVSCQYCSGFFHKRHAKKLSGTITAKCKFVCHRCDVSQHIKIGRKGRKCKFQKSQDGKSVKVGNRRRKAKSKKVKKASTDCRQLPVENSKKMQVHEVPLHSQDNTNTFTGVTLRRSARKRKYMSVQYDELGEDKKGKQEMPRIVKSKNPSGGWFRQRKRTEVLRTFWRNGLLFSRKPNDELVMDFKRRKIHVPSEFLTDTIEQIRCSLCCEDGYSYKSPSTYIACEICGGWFHGQAFGLDSENIQRIIGFRCHICLKRNPPVCPYVEDARTNSALLSKSMRSEGPEIPQESSATVVVPMETDGNHNRDSDEDLQGSLQLDVAVQTLAKASSDSENGQIIASEDQIVGAVEIHNEEHLEAYRGSFSKMEALYAKLYEKYTRLKARKDSELDLLNHDQEVKFINFTTASDELMSHLQNENDKLRADIEKLRNEVVSLRAAKDQQYVDYEKMLLEEREKSQQFCIEIKGQQCLQQEGLCPGVVSHKNEDLQLCTPQYLQIVSGDQSNGSTRRTGRKRGRSSKQPSANAGNEPALSLVEHPTANKKGRPPEQSESCVGNKYILSQAENLATREVSADLSEETTSDMDLQQPHCCRRNINSSGLSNCVFHGLVECLIGMKVSIALSDGLCLRALHQSSGYSFSLAWVDKASTDEAELLYRVSSLGTFERVAPEWMREDIMFSMRMCPTFFDRVSRVIGLAGDTYSIRSFQLHLIGYDNGVGGVPLINGGALEPHQSAPGVGVGVGNGVGVGRQLGYGLGYSSPSEPYQPTPGVSVGIRVMGWGIHRPAAY</sequence>
<dbReference type="PROSITE" id="PS50016">
    <property type="entry name" value="ZF_PHD_2"/>
    <property type="match status" value="1"/>
</dbReference>
<dbReference type="InterPro" id="IPR011011">
    <property type="entry name" value="Znf_FYVE_PHD"/>
</dbReference>
<dbReference type="SMART" id="SM00249">
    <property type="entry name" value="PHD"/>
    <property type="match status" value="2"/>
</dbReference>
<dbReference type="PANTHER" id="PTHR46508:SF5">
    <property type="entry name" value="PHD-FINGER AND DNA BINDING DOMAIN-CONTAINING PROTEIN"/>
    <property type="match status" value="1"/>
</dbReference>
<dbReference type="InterPro" id="IPR056708">
    <property type="entry name" value="DUF7806"/>
</dbReference>
<feature type="domain" description="DDT" evidence="10">
    <location>
        <begin position="402"/>
        <end position="462"/>
    </location>
</feature>
<dbReference type="InterPro" id="IPR056618">
    <property type="entry name" value="Chromo_PTM"/>
</dbReference>